<organism evidence="1 2">
    <name type="scientific">Acanthoscelides obtectus</name>
    <name type="common">Bean weevil</name>
    <name type="synonym">Bruchus obtectus</name>
    <dbReference type="NCBI Taxonomy" id="200917"/>
    <lineage>
        <taxon>Eukaryota</taxon>
        <taxon>Metazoa</taxon>
        <taxon>Ecdysozoa</taxon>
        <taxon>Arthropoda</taxon>
        <taxon>Hexapoda</taxon>
        <taxon>Insecta</taxon>
        <taxon>Pterygota</taxon>
        <taxon>Neoptera</taxon>
        <taxon>Endopterygota</taxon>
        <taxon>Coleoptera</taxon>
        <taxon>Polyphaga</taxon>
        <taxon>Cucujiformia</taxon>
        <taxon>Chrysomeloidea</taxon>
        <taxon>Chrysomelidae</taxon>
        <taxon>Bruchinae</taxon>
        <taxon>Bruchini</taxon>
        <taxon>Acanthoscelides</taxon>
    </lineage>
</organism>
<accession>A0A9P0PRA8</accession>
<reference evidence="1" key="1">
    <citation type="submission" date="2022-03" db="EMBL/GenBank/DDBJ databases">
        <authorList>
            <person name="Sayadi A."/>
        </authorList>
    </citation>
    <scope>NUCLEOTIDE SEQUENCE</scope>
</reference>
<comment type="caution">
    <text evidence="1">The sequence shown here is derived from an EMBL/GenBank/DDBJ whole genome shotgun (WGS) entry which is preliminary data.</text>
</comment>
<proteinExistence type="predicted"/>
<evidence type="ECO:0000313" key="1">
    <source>
        <dbReference type="EMBL" id="CAH1994550.1"/>
    </source>
</evidence>
<dbReference type="Proteomes" id="UP001152888">
    <property type="component" value="Unassembled WGS sequence"/>
</dbReference>
<dbReference type="AlphaFoldDB" id="A0A9P0PRA8"/>
<protein>
    <submittedName>
        <fullName evidence="1">Uncharacterized protein</fullName>
    </submittedName>
</protein>
<sequence length="68" mass="7593">MPPVSGQLIWIPNARHGFLLHEPVDRIVQTVIRIDVNTQPVWIIGSPEPFERISSHAKVVGCIDALID</sequence>
<gene>
    <name evidence="1" type="ORF">ACAOBT_LOCUS22180</name>
</gene>
<keyword evidence="2" id="KW-1185">Reference proteome</keyword>
<name>A0A9P0PRA8_ACAOB</name>
<evidence type="ECO:0000313" key="2">
    <source>
        <dbReference type="Proteomes" id="UP001152888"/>
    </source>
</evidence>
<dbReference type="EMBL" id="CAKOFQ010007202">
    <property type="protein sequence ID" value="CAH1994550.1"/>
    <property type="molecule type" value="Genomic_DNA"/>
</dbReference>